<evidence type="ECO:0000313" key="3">
    <source>
        <dbReference type="Proteomes" id="UP000186308"/>
    </source>
</evidence>
<protein>
    <submittedName>
        <fullName evidence="2">Glucitol operon activator protein</fullName>
    </submittedName>
</protein>
<dbReference type="AlphaFoldDB" id="A0A8G2CK57"/>
<dbReference type="InterPro" id="IPR009693">
    <property type="entry name" value="Glucitol_operon_activator"/>
</dbReference>
<dbReference type="EMBL" id="FTNE01000008">
    <property type="protein sequence ID" value="SIQ69280.1"/>
    <property type="molecule type" value="Genomic_DNA"/>
</dbReference>
<comment type="caution">
    <text evidence="2">The sequence shown here is derived from an EMBL/GenBank/DDBJ whole genome shotgun (WGS) entry which is preliminary data.</text>
</comment>
<keyword evidence="1" id="KW-0812">Transmembrane</keyword>
<dbReference type="Proteomes" id="UP000186308">
    <property type="component" value="Unassembled WGS sequence"/>
</dbReference>
<name>A0A8G2CK57_ACIRU</name>
<organism evidence="2 3">
    <name type="scientific">Acidiphilium rubrum</name>
    <dbReference type="NCBI Taxonomy" id="526"/>
    <lineage>
        <taxon>Bacteria</taxon>
        <taxon>Pseudomonadati</taxon>
        <taxon>Pseudomonadota</taxon>
        <taxon>Alphaproteobacteria</taxon>
        <taxon>Acetobacterales</taxon>
        <taxon>Acidocellaceae</taxon>
        <taxon>Acidiphilium</taxon>
    </lineage>
</organism>
<gene>
    <name evidence="2" type="ORF">SAMN05421828_10818</name>
</gene>
<proteinExistence type="predicted"/>
<keyword evidence="1" id="KW-0472">Membrane</keyword>
<reference evidence="2 3" key="1">
    <citation type="submission" date="2017-01" db="EMBL/GenBank/DDBJ databases">
        <authorList>
            <person name="Varghese N."/>
            <person name="Submissions S."/>
        </authorList>
    </citation>
    <scope>NUCLEOTIDE SEQUENCE [LARGE SCALE GENOMIC DNA]</scope>
    <source>
        <strain evidence="2 3">ATCC 35905</strain>
    </source>
</reference>
<feature type="transmembrane region" description="Helical" evidence="1">
    <location>
        <begin position="6"/>
        <end position="25"/>
    </location>
</feature>
<keyword evidence="1" id="KW-1133">Transmembrane helix</keyword>
<evidence type="ECO:0000256" key="1">
    <source>
        <dbReference type="SAM" id="Phobius"/>
    </source>
</evidence>
<accession>A0A8G2CK57</accession>
<dbReference type="RefSeq" id="WP_029310703.1">
    <property type="nucleotide sequence ID" value="NZ_FTNE01000008.1"/>
</dbReference>
<dbReference type="Pfam" id="PF06923">
    <property type="entry name" value="GutM"/>
    <property type="match status" value="1"/>
</dbReference>
<evidence type="ECO:0000313" key="2">
    <source>
        <dbReference type="EMBL" id="SIQ69280.1"/>
    </source>
</evidence>
<keyword evidence="3" id="KW-1185">Reference proteome</keyword>
<sequence length="145" mass="15420">MSAISLIAVFAVLWIMQIGGTVWQMRHYRRVLGRISTQWQDGFAGVGNARGRIGKGIILIVVVGTDGIVREALAMRGRTIFAKFRPLAELTGTPLATLRNAPPAARDGGFSKALTQAIAQIDRLRTAGEPAPDAQDTIAALAIAA</sequence>